<dbReference type="OrthoDB" id="9759607at2"/>
<proteinExistence type="predicted"/>
<keyword evidence="1" id="KW-0175">Coiled coil</keyword>
<dbReference type="PROSITE" id="PS50887">
    <property type="entry name" value="GGDEF"/>
    <property type="match status" value="1"/>
</dbReference>
<dbReference type="Pfam" id="PF07695">
    <property type="entry name" value="7TMR-DISM_7TM"/>
    <property type="match status" value="1"/>
</dbReference>
<comment type="caution">
    <text evidence="5">The sequence shown here is derived from an EMBL/GenBank/DDBJ whole genome shotgun (WGS) entry which is preliminary data.</text>
</comment>
<feature type="domain" description="GGDEF" evidence="4">
    <location>
        <begin position="487"/>
        <end position="621"/>
    </location>
</feature>
<dbReference type="InterPro" id="IPR011623">
    <property type="entry name" value="7TMR_DISM_rcpt_extracell_dom1"/>
</dbReference>
<dbReference type="PANTHER" id="PTHR45138:SF9">
    <property type="entry name" value="DIGUANYLATE CYCLASE DGCM-RELATED"/>
    <property type="match status" value="1"/>
</dbReference>
<feature type="chain" id="PRO_5009177000" description="GGDEF domain-containing protein" evidence="3">
    <location>
        <begin position="26"/>
        <end position="621"/>
    </location>
</feature>
<feature type="coiled-coil region" evidence="1">
    <location>
        <begin position="414"/>
        <end position="452"/>
    </location>
</feature>
<dbReference type="SMART" id="SM00267">
    <property type="entry name" value="GGDEF"/>
    <property type="match status" value="1"/>
</dbReference>
<dbReference type="SUPFAM" id="SSF55073">
    <property type="entry name" value="Nucleotide cyclase"/>
    <property type="match status" value="1"/>
</dbReference>
<evidence type="ECO:0000313" key="6">
    <source>
        <dbReference type="Proteomes" id="UP000094296"/>
    </source>
</evidence>
<evidence type="ECO:0000256" key="3">
    <source>
        <dbReference type="SAM" id="SignalP"/>
    </source>
</evidence>
<feature type="transmembrane region" description="Helical" evidence="2">
    <location>
        <begin position="357"/>
        <end position="376"/>
    </location>
</feature>
<name>A0A1E5G2H2_9FIRM</name>
<dbReference type="Gene3D" id="3.30.70.270">
    <property type="match status" value="1"/>
</dbReference>
<dbReference type="SUPFAM" id="SSF49785">
    <property type="entry name" value="Galactose-binding domain-like"/>
    <property type="match status" value="1"/>
</dbReference>
<keyword evidence="3" id="KW-0732">Signal</keyword>
<dbReference type="InterPro" id="IPR029787">
    <property type="entry name" value="Nucleotide_cyclase"/>
</dbReference>
<protein>
    <recommendedName>
        <fullName evidence="4">GGDEF domain-containing protein</fullName>
    </recommendedName>
</protein>
<dbReference type="InterPro" id="IPR008979">
    <property type="entry name" value="Galactose-bd-like_sf"/>
</dbReference>
<sequence length="621" mass="71401">MRKVAKVLLFLIFFSGVASVPGVHADESQLSVDQGKLHIQDIANNQVLSLSGEWEFYWNQLLRPSDFSDATVEFVDYYPLPQLWMGETKRNQSIQSIGAATYRMELSISQEEIGTLQGFAIRMPFVYSAYELWFNGELIARNGNVGLNKDSERAVREPKVISIAPQAGNNEIVLQISNHRFYRGGINQEIKFGSAEILYQSRENQLVKDIFMAGSFLIVGVFFCLLYLIRRREIAILYFSFLCLLFLLRTLISNEIYINQLIAGFNWEIGNRIEASITFLGVPLMVILLGELYKNQFSLRFLQAWKWGLLFGVITVLLLPHTIYDRLLVYVYAALIVYGAYILVAFIRYYDKSLREFYVLVIGKTVLFLFAIHDIVVTYSNLEASLKIQIGMYIFIFSLGYALVLFLYRNFETIEMLKNENESMLKEISTMNQELEKLVDKRTQQLEDTNKRLLELSMVDCLTQVPNRLQFNQKLEEFLFAAKNESKPLSILFIDIDFFKNYNDYYGHLQGDQALKDVAKVLQEYVLQEDAFLARYGGEEFVVLCLNKDSAQTFQLAEKLRKAVEKLKIPHKSSTISKYITISVGAISVHPENRQPTALLDIADQALYGAKNEGRNRSVMN</sequence>
<dbReference type="GO" id="GO:0005886">
    <property type="term" value="C:plasma membrane"/>
    <property type="evidence" value="ECO:0007669"/>
    <property type="project" value="TreeGrafter"/>
</dbReference>
<organism evidence="5 6">
    <name type="scientific">Desulfuribacillus alkaliarsenatis</name>
    <dbReference type="NCBI Taxonomy" id="766136"/>
    <lineage>
        <taxon>Bacteria</taxon>
        <taxon>Bacillati</taxon>
        <taxon>Bacillota</taxon>
        <taxon>Desulfuribacillia</taxon>
        <taxon>Desulfuribacillales</taxon>
        <taxon>Desulfuribacillaceae</taxon>
        <taxon>Desulfuribacillus</taxon>
    </lineage>
</organism>
<dbReference type="InterPro" id="IPR043128">
    <property type="entry name" value="Rev_trsase/Diguanyl_cyclase"/>
</dbReference>
<dbReference type="PANTHER" id="PTHR45138">
    <property type="entry name" value="REGULATORY COMPONENTS OF SENSORY TRANSDUCTION SYSTEM"/>
    <property type="match status" value="1"/>
</dbReference>
<dbReference type="CDD" id="cd01949">
    <property type="entry name" value="GGDEF"/>
    <property type="match status" value="1"/>
</dbReference>
<accession>A0A1E5G2H2</accession>
<dbReference type="FunFam" id="3.30.70.270:FF:000001">
    <property type="entry name" value="Diguanylate cyclase domain protein"/>
    <property type="match status" value="1"/>
</dbReference>
<dbReference type="InterPro" id="IPR050469">
    <property type="entry name" value="Diguanylate_Cyclase"/>
</dbReference>
<feature type="transmembrane region" description="Helical" evidence="2">
    <location>
        <begin position="329"/>
        <end position="350"/>
    </location>
</feature>
<evidence type="ECO:0000313" key="5">
    <source>
        <dbReference type="EMBL" id="OEF97083.1"/>
    </source>
</evidence>
<dbReference type="AlphaFoldDB" id="A0A1E5G2H2"/>
<evidence type="ECO:0000256" key="2">
    <source>
        <dbReference type="SAM" id="Phobius"/>
    </source>
</evidence>
<dbReference type="GO" id="GO:0052621">
    <property type="term" value="F:diguanylate cyclase activity"/>
    <property type="evidence" value="ECO:0007669"/>
    <property type="project" value="TreeGrafter"/>
</dbReference>
<dbReference type="RefSeq" id="WP_069643129.1">
    <property type="nucleotide sequence ID" value="NZ_MIJE01000022.1"/>
</dbReference>
<dbReference type="EMBL" id="MIJE01000022">
    <property type="protein sequence ID" value="OEF97083.1"/>
    <property type="molecule type" value="Genomic_DNA"/>
</dbReference>
<feature type="transmembrane region" description="Helical" evidence="2">
    <location>
        <begin position="388"/>
        <end position="408"/>
    </location>
</feature>
<evidence type="ECO:0000259" key="4">
    <source>
        <dbReference type="PROSITE" id="PS50887"/>
    </source>
</evidence>
<dbReference type="STRING" id="766136.BHF68_05650"/>
<keyword evidence="2" id="KW-0812">Transmembrane</keyword>
<dbReference type="Gene3D" id="2.60.120.260">
    <property type="entry name" value="Galactose-binding domain-like"/>
    <property type="match status" value="1"/>
</dbReference>
<dbReference type="GO" id="GO:0043709">
    <property type="term" value="P:cell adhesion involved in single-species biofilm formation"/>
    <property type="evidence" value="ECO:0007669"/>
    <property type="project" value="TreeGrafter"/>
</dbReference>
<feature type="transmembrane region" description="Helical" evidence="2">
    <location>
        <begin position="304"/>
        <end position="323"/>
    </location>
</feature>
<reference evidence="5 6" key="1">
    <citation type="submission" date="2016-09" db="EMBL/GenBank/DDBJ databases">
        <title>Draft genome sequence for the type strain of Desulfuribacillus alkaliarsenatis AHT28, an obligately anaerobic, sulfidogenic bacterium isolated from Russian soda lake sediments.</title>
        <authorList>
            <person name="Abin C.A."/>
            <person name="Hollibaugh J.T."/>
        </authorList>
    </citation>
    <scope>NUCLEOTIDE SEQUENCE [LARGE SCALE GENOMIC DNA]</scope>
    <source>
        <strain evidence="5 6">AHT28</strain>
    </source>
</reference>
<dbReference type="NCBIfam" id="TIGR00254">
    <property type="entry name" value="GGDEF"/>
    <property type="match status" value="1"/>
</dbReference>
<feature type="transmembrane region" description="Helical" evidence="2">
    <location>
        <begin position="210"/>
        <end position="229"/>
    </location>
</feature>
<feature type="transmembrane region" description="Helical" evidence="2">
    <location>
        <begin position="273"/>
        <end position="292"/>
    </location>
</feature>
<feature type="signal peptide" evidence="3">
    <location>
        <begin position="1"/>
        <end position="25"/>
    </location>
</feature>
<keyword evidence="6" id="KW-1185">Reference proteome</keyword>
<evidence type="ECO:0000256" key="1">
    <source>
        <dbReference type="SAM" id="Coils"/>
    </source>
</evidence>
<dbReference type="GO" id="GO:1902201">
    <property type="term" value="P:negative regulation of bacterial-type flagellum-dependent cell motility"/>
    <property type="evidence" value="ECO:0007669"/>
    <property type="project" value="TreeGrafter"/>
</dbReference>
<dbReference type="Pfam" id="PF00990">
    <property type="entry name" value="GGDEF"/>
    <property type="match status" value="1"/>
</dbReference>
<dbReference type="InterPro" id="IPR000160">
    <property type="entry name" value="GGDEF_dom"/>
</dbReference>
<feature type="transmembrane region" description="Helical" evidence="2">
    <location>
        <begin position="236"/>
        <end position="253"/>
    </location>
</feature>
<keyword evidence="2" id="KW-1133">Transmembrane helix</keyword>
<keyword evidence="2" id="KW-0472">Membrane</keyword>
<gene>
    <name evidence="5" type="ORF">BHF68_05650</name>
</gene>
<dbReference type="Proteomes" id="UP000094296">
    <property type="component" value="Unassembled WGS sequence"/>
</dbReference>